<reference evidence="3 4" key="1">
    <citation type="submission" date="2016-09" db="EMBL/GenBank/DDBJ databases">
        <authorList>
            <person name="Capua I."/>
            <person name="De Benedictis P."/>
            <person name="Joannis T."/>
            <person name="Lombin L.H."/>
            <person name="Cattoli G."/>
        </authorList>
    </citation>
    <scope>NUCLEOTIDE SEQUENCE [LARGE SCALE GENOMIC DNA]</scope>
    <source>
        <strain evidence="3 4">GluBS11</strain>
    </source>
</reference>
<evidence type="ECO:0000256" key="1">
    <source>
        <dbReference type="SAM" id="MobiDB-lite"/>
    </source>
</evidence>
<dbReference type="RefSeq" id="WP_091237169.1">
    <property type="nucleotide sequence ID" value="NZ_FMKA01000090.1"/>
</dbReference>
<evidence type="ECO:0000313" key="3">
    <source>
        <dbReference type="EMBL" id="SCQ00011.1"/>
    </source>
</evidence>
<dbReference type="NCBIfam" id="NF033559">
    <property type="entry name" value="transpos_IS1634"/>
    <property type="match status" value="1"/>
</dbReference>
<feature type="domain" description="Transposase IS4-like" evidence="2">
    <location>
        <begin position="181"/>
        <end position="467"/>
    </location>
</feature>
<organism evidence="3 4">
    <name type="scientific">Anaerobium acetethylicum</name>
    <dbReference type="NCBI Taxonomy" id="1619234"/>
    <lineage>
        <taxon>Bacteria</taxon>
        <taxon>Bacillati</taxon>
        <taxon>Bacillota</taxon>
        <taxon>Clostridia</taxon>
        <taxon>Lachnospirales</taxon>
        <taxon>Lachnospiraceae</taxon>
        <taxon>Anaerobium</taxon>
    </lineage>
</organism>
<dbReference type="Pfam" id="PF01609">
    <property type="entry name" value="DDE_Tnp_1"/>
    <property type="match status" value="1"/>
</dbReference>
<dbReference type="EMBL" id="FMKA01000090">
    <property type="protein sequence ID" value="SCQ00011.1"/>
    <property type="molecule type" value="Genomic_DNA"/>
</dbReference>
<dbReference type="AlphaFoldDB" id="A0A1D3TZM6"/>
<feature type="region of interest" description="Disordered" evidence="1">
    <location>
        <begin position="47"/>
        <end position="66"/>
    </location>
</feature>
<dbReference type="OrthoDB" id="2157903at2"/>
<dbReference type="PANTHER" id="PTHR34614">
    <property type="match status" value="1"/>
</dbReference>
<evidence type="ECO:0000259" key="2">
    <source>
        <dbReference type="Pfam" id="PF01609"/>
    </source>
</evidence>
<dbReference type="PANTHER" id="PTHR34614:SF2">
    <property type="entry name" value="TRANSPOSASE IS4-LIKE DOMAIN-CONTAINING PROTEIN"/>
    <property type="match status" value="1"/>
</dbReference>
<dbReference type="STRING" id="1619234.SAMN05421730_10901"/>
<dbReference type="GO" id="GO:0003677">
    <property type="term" value="F:DNA binding"/>
    <property type="evidence" value="ECO:0007669"/>
    <property type="project" value="InterPro"/>
</dbReference>
<accession>A0A1D3TZM6</accession>
<dbReference type="GO" id="GO:0004803">
    <property type="term" value="F:transposase activity"/>
    <property type="evidence" value="ECO:0007669"/>
    <property type="project" value="InterPro"/>
</dbReference>
<gene>
    <name evidence="3" type="ORF">SAMN05421730_10901</name>
</gene>
<name>A0A1D3TZM6_9FIRM</name>
<sequence length="535" mass="62590">MAIINHFDKRSGNTYVYESISYWDKEKQQPRSNRTLIGKIDKETGKVVPTDGRGKKRNQVASDIKSKQGPVPIESVKRRFCGATYLFDEISDKLGITTDLKSCFPDTYKQILSVAYYMILEDHSPLSRFERWDDIHKHPYGKNISSQRSSELFASITEEQKNKYFSFQGRRHAEDEYWAYDTTSISSYSEVLKQAQYGKNKEDDRLPQINLALVFGEKSGLPFYYRKLAGNIPDVKTVQNLLCDLSTLGFDKVKLVMDRGFYSEANINALLKEHLKFIVATKVSLSIVRVELDKIYDELATFPNLNEQYDVYSQTVTTEWDYVQERPYKGDVLRDKRRVYIHLYYNIDKSAEDQRNFDRKLLTCKRELLSGQRIKEHESFYKKYFEVKETPKRGIQVEVKQDAINQAKRYYGYFAFLSNEKMDSITALELYRNKDVIEKAFGNLKERLNMRRTLVSSEKSLDGKLFTAFVGLEILSYIKLHMQQKKLFSDYTLQSFLDKLDVIECFENPGYELRIGEVLEKQKKLYEAMDVLPPA</sequence>
<dbReference type="InterPro" id="IPR002559">
    <property type="entry name" value="Transposase_11"/>
</dbReference>
<evidence type="ECO:0000313" key="4">
    <source>
        <dbReference type="Proteomes" id="UP000199315"/>
    </source>
</evidence>
<dbReference type="InterPro" id="IPR047654">
    <property type="entry name" value="IS1634_transpos"/>
</dbReference>
<keyword evidence="4" id="KW-1185">Reference proteome</keyword>
<dbReference type="Proteomes" id="UP000199315">
    <property type="component" value="Unassembled WGS sequence"/>
</dbReference>
<proteinExistence type="predicted"/>
<dbReference type="GO" id="GO:0006313">
    <property type="term" value="P:DNA transposition"/>
    <property type="evidence" value="ECO:0007669"/>
    <property type="project" value="InterPro"/>
</dbReference>
<protein>
    <submittedName>
        <fullName evidence="3">Transposase</fullName>
    </submittedName>
</protein>